<dbReference type="InterPro" id="IPR008979">
    <property type="entry name" value="Galactose-bd-like_sf"/>
</dbReference>
<dbReference type="GO" id="GO:0009341">
    <property type="term" value="C:beta-galactosidase complex"/>
    <property type="evidence" value="ECO:0007669"/>
    <property type="project" value="TreeGrafter"/>
</dbReference>
<dbReference type="InterPro" id="IPR006102">
    <property type="entry name" value="Ig-like_GH2"/>
</dbReference>
<accession>A0A0R1JUR9</accession>
<dbReference type="PROSITE" id="PS00719">
    <property type="entry name" value="GLYCOSYL_HYDROL_F2_1"/>
    <property type="match status" value="1"/>
</dbReference>
<gene>
    <name evidence="10" type="ORF">FD02_GL000555</name>
</gene>
<dbReference type="Gene3D" id="2.60.40.10">
    <property type="entry name" value="Immunoglobulins"/>
    <property type="match status" value="1"/>
</dbReference>
<dbReference type="RefSeq" id="WP_056952122.1">
    <property type="nucleotide sequence ID" value="NZ_AZDJ01000032.1"/>
</dbReference>
<evidence type="ECO:0000256" key="4">
    <source>
        <dbReference type="ARBA" id="ARBA00022801"/>
    </source>
</evidence>
<dbReference type="InterPro" id="IPR050347">
    <property type="entry name" value="Bact_Beta-galactosidase"/>
</dbReference>
<dbReference type="PATRIC" id="fig|1291734.4.peg.570"/>
<dbReference type="OrthoDB" id="9762066at2"/>
<evidence type="ECO:0000256" key="2">
    <source>
        <dbReference type="ARBA" id="ARBA00007401"/>
    </source>
</evidence>
<sequence>MEASLAWLDQPETFRVNELPAHSDHQFFASPEEAAAGSSSLTRSLDGQWQFAFAADPELIPAGFYAPAFDEAGFAPIAVPGHIELAGYAKIQYTNTSYPWDGHEFRRPAYTTPATNPQVGQFSRASDNYVGLYRKTFTLTDDWADRPLTIQFAGVERAMYLWCNGEFVGYAEDSFTPSAFDLTPYVHRGKNLIAVAVFRHSTASWLEDQDFFRFTGIFRSVTLQSLPATHVVDLALDARPNADFTAGTLAVTAKLSPVANHAKATVTLADASGQVLATQVTAAQATTTWPTLTVPQPHLWSHHNPYLYQVQVTVTDDTGAVCEVATAATGFRRIEVTPDHMVLLNGKRLIINGVNRHEWSNLRGRAITEADMAADMATIRTHHINAVRTCHYPDQLEWYRLCDTNGIYVMAETNLETHGTWQTPAGIEPTYNVPGSVKQWEAAVLDRAKTQYETLKNHPSILFWSLGNESYAGDDIAAMNAYYKRVDPTRLVHYEGVVHNRQYEDQISDLESRMYTPPAEVAEYLSGEAKKPFLLCEYMHSMGNSVGGLNEYLDLIDRFDDYVGGFIWDFKDQALTVTDPITGQPVVRYGGDFDDRPSAYEFSGDGLVFADGTPKPALQEVSEDYARYDD</sequence>
<dbReference type="GO" id="GO:0005990">
    <property type="term" value="P:lactose catabolic process"/>
    <property type="evidence" value="ECO:0007669"/>
    <property type="project" value="TreeGrafter"/>
</dbReference>
<dbReference type="Gene3D" id="2.60.120.260">
    <property type="entry name" value="Galactose-binding domain-like"/>
    <property type="match status" value="1"/>
</dbReference>
<evidence type="ECO:0000313" key="10">
    <source>
        <dbReference type="EMBL" id="KRK70487.1"/>
    </source>
</evidence>
<evidence type="ECO:0000256" key="1">
    <source>
        <dbReference type="ARBA" id="ARBA00001412"/>
    </source>
</evidence>
<dbReference type="SUPFAM" id="SSF49303">
    <property type="entry name" value="beta-Galactosidase/glucuronidase domain"/>
    <property type="match status" value="1"/>
</dbReference>
<dbReference type="Pfam" id="PF00703">
    <property type="entry name" value="Glyco_hydro_2"/>
    <property type="match status" value="1"/>
</dbReference>
<dbReference type="InterPro" id="IPR023230">
    <property type="entry name" value="Glyco_hydro_2_CS"/>
</dbReference>
<reference evidence="10 11" key="1">
    <citation type="journal article" date="2015" name="Genome Announc.">
        <title>Expanding the biotechnology potential of lactobacilli through comparative genomics of 213 strains and associated genera.</title>
        <authorList>
            <person name="Sun Z."/>
            <person name="Harris H.M."/>
            <person name="McCann A."/>
            <person name="Guo C."/>
            <person name="Argimon S."/>
            <person name="Zhang W."/>
            <person name="Yang X."/>
            <person name="Jeffery I.B."/>
            <person name="Cooney J.C."/>
            <person name="Kagawa T.F."/>
            <person name="Liu W."/>
            <person name="Song Y."/>
            <person name="Salvetti E."/>
            <person name="Wrobel A."/>
            <person name="Rasinkangas P."/>
            <person name="Parkhill J."/>
            <person name="Rea M.C."/>
            <person name="O'Sullivan O."/>
            <person name="Ritari J."/>
            <person name="Douillard F.P."/>
            <person name="Paul Ross R."/>
            <person name="Yang R."/>
            <person name="Briner A.E."/>
            <person name="Felis G.E."/>
            <person name="de Vos W.M."/>
            <person name="Barrangou R."/>
            <person name="Klaenhammer T.R."/>
            <person name="Caufield P.W."/>
            <person name="Cui Y."/>
            <person name="Zhang H."/>
            <person name="O'Toole P.W."/>
        </authorList>
    </citation>
    <scope>NUCLEOTIDE SEQUENCE [LARGE SCALE GENOMIC DNA]</scope>
    <source>
        <strain evidence="10 11">JCM 17158</strain>
    </source>
</reference>
<dbReference type="SUPFAM" id="SSF49785">
    <property type="entry name" value="Galactose-binding domain-like"/>
    <property type="match status" value="1"/>
</dbReference>
<keyword evidence="11" id="KW-1185">Reference proteome</keyword>
<dbReference type="InterPro" id="IPR017853">
    <property type="entry name" value="GH"/>
</dbReference>
<dbReference type="EC" id="3.2.1.23" evidence="3"/>
<keyword evidence="4 6" id="KW-0378">Hydrolase</keyword>
<feature type="domain" description="Glycoside hydrolase family 2 catalytic" evidence="8">
    <location>
        <begin position="339"/>
        <end position="627"/>
    </location>
</feature>
<dbReference type="Pfam" id="PF02836">
    <property type="entry name" value="Glyco_hydro_2_C"/>
    <property type="match status" value="1"/>
</dbReference>
<dbReference type="InterPro" id="IPR006104">
    <property type="entry name" value="Glyco_hydro_2_N"/>
</dbReference>
<dbReference type="Proteomes" id="UP000051804">
    <property type="component" value="Unassembled WGS sequence"/>
</dbReference>
<protein>
    <recommendedName>
        <fullName evidence="3">beta-galactosidase</fullName>
        <ecNumber evidence="3">3.2.1.23</ecNumber>
    </recommendedName>
</protein>
<dbReference type="GO" id="GO:0004565">
    <property type="term" value="F:beta-galactosidase activity"/>
    <property type="evidence" value="ECO:0007669"/>
    <property type="project" value="UniProtKB-EC"/>
</dbReference>
<dbReference type="PANTHER" id="PTHR46323">
    <property type="entry name" value="BETA-GALACTOSIDASE"/>
    <property type="match status" value="1"/>
</dbReference>
<name>A0A0R1JUR9_9LACO</name>
<evidence type="ECO:0000259" key="7">
    <source>
        <dbReference type="Pfam" id="PF00703"/>
    </source>
</evidence>
<proteinExistence type="inferred from homology"/>
<dbReference type="SUPFAM" id="SSF51445">
    <property type="entry name" value="(Trans)glycosidases"/>
    <property type="match status" value="1"/>
</dbReference>
<dbReference type="PROSITE" id="PS00608">
    <property type="entry name" value="GLYCOSYL_HYDROL_F2_2"/>
    <property type="match status" value="1"/>
</dbReference>
<feature type="domain" description="Glycoside hydrolase family 2 immunoglobulin-like beta-sandwich" evidence="7">
    <location>
        <begin position="229"/>
        <end position="332"/>
    </location>
</feature>
<dbReference type="STRING" id="1291734.FD02_GL000555"/>
<organism evidence="10 11">
    <name type="scientific">Lacticaseibacillus nasuensis JCM 17158</name>
    <dbReference type="NCBI Taxonomy" id="1291734"/>
    <lineage>
        <taxon>Bacteria</taxon>
        <taxon>Bacillati</taxon>
        <taxon>Bacillota</taxon>
        <taxon>Bacilli</taxon>
        <taxon>Lactobacillales</taxon>
        <taxon>Lactobacillaceae</taxon>
        <taxon>Lacticaseibacillus</taxon>
    </lineage>
</organism>
<dbReference type="InterPro" id="IPR006101">
    <property type="entry name" value="Glyco_hydro_2"/>
</dbReference>
<dbReference type="InterPro" id="IPR023232">
    <property type="entry name" value="Glyco_hydro_2_AS"/>
</dbReference>
<evidence type="ECO:0000256" key="6">
    <source>
        <dbReference type="RuleBase" id="RU361154"/>
    </source>
</evidence>
<keyword evidence="5 6" id="KW-0326">Glycosidase</keyword>
<evidence type="ECO:0000256" key="5">
    <source>
        <dbReference type="ARBA" id="ARBA00023295"/>
    </source>
</evidence>
<dbReference type="InterPro" id="IPR006103">
    <property type="entry name" value="Glyco_hydro_2_cat"/>
</dbReference>
<comment type="caution">
    <text evidence="10">The sequence shown here is derived from an EMBL/GenBank/DDBJ whole genome shotgun (WGS) entry which is preliminary data.</text>
</comment>
<dbReference type="PRINTS" id="PR00132">
    <property type="entry name" value="GLHYDRLASE2"/>
</dbReference>
<evidence type="ECO:0000256" key="3">
    <source>
        <dbReference type="ARBA" id="ARBA00012756"/>
    </source>
</evidence>
<dbReference type="InterPro" id="IPR036156">
    <property type="entry name" value="Beta-gal/glucu_dom_sf"/>
</dbReference>
<dbReference type="PANTHER" id="PTHR46323:SF2">
    <property type="entry name" value="BETA-GALACTOSIDASE"/>
    <property type="match status" value="1"/>
</dbReference>
<dbReference type="AlphaFoldDB" id="A0A0R1JUR9"/>
<evidence type="ECO:0000259" key="8">
    <source>
        <dbReference type="Pfam" id="PF02836"/>
    </source>
</evidence>
<evidence type="ECO:0000259" key="9">
    <source>
        <dbReference type="Pfam" id="PF02837"/>
    </source>
</evidence>
<evidence type="ECO:0000313" key="11">
    <source>
        <dbReference type="Proteomes" id="UP000051804"/>
    </source>
</evidence>
<dbReference type="Gene3D" id="3.20.20.80">
    <property type="entry name" value="Glycosidases"/>
    <property type="match status" value="1"/>
</dbReference>
<comment type="catalytic activity">
    <reaction evidence="1">
        <text>Hydrolysis of terminal non-reducing beta-D-galactose residues in beta-D-galactosides.</text>
        <dbReference type="EC" id="3.2.1.23"/>
    </reaction>
</comment>
<dbReference type="InterPro" id="IPR013783">
    <property type="entry name" value="Ig-like_fold"/>
</dbReference>
<feature type="domain" description="Glycosyl hydrolases family 2 sugar binding" evidence="9">
    <location>
        <begin position="43"/>
        <end position="227"/>
    </location>
</feature>
<dbReference type="EMBL" id="AZDJ01000032">
    <property type="protein sequence ID" value="KRK70487.1"/>
    <property type="molecule type" value="Genomic_DNA"/>
</dbReference>
<comment type="similarity">
    <text evidence="2 6">Belongs to the glycosyl hydrolase 2 family.</text>
</comment>
<dbReference type="Pfam" id="PF02837">
    <property type="entry name" value="Glyco_hydro_2_N"/>
    <property type="match status" value="1"/>
</dbReference>